<feature type="compositionally biased region" description="Low complexity" evidence="1">
    <location>
        <begin position="350"/>
        <end position="363"/>
    </location>
</feature>
<feature type="region of interest" description="Disordered" evidence="1">
    <location>
        <begin position="632"/>
        <end position="694"/>
    </location>
</feature>
<feature type="compositionally biased region" description="Low complexity" evidence="1">
    <location>
        <begin position="822"/>
        <end position="836"/>
    </location>
</feature>
<reference evidence="3" key="2">
    <citation type="submission" date="2013-12" db="EMBL/GenBank/DDBJ databases">
        <title>Evolution of pathogenesis and genome organization in the Tremellales.</title>
        <authorList>
            <person name="Cuomo C."/>
            <person name="Litvintseva A."/>
            <person name="Heitman J."/>
            <person name="Chen Y."/>
            <person name="Sun S."/>
            <person name="Springer D."/>
            <person name="Dromer F."/>
            <person name="Young S."/>
            <person name="Zeng Q."/>
            <person name="Chapman S."/>
            <person name="Gujja S."/>
            <person name="Saif S."/>
            <person name="Birren B."/>
        </authorList>
    </citation>
    <scope>NUCLEOTIDE SEQUENCE [LARGE SCALE GENOMIC DNA]</scope>
    <source>
        <strain evidence="3">BCC8398</strain>
    </source>
</reference>
<dbReference type="EMBL" id="KV700128">
    <property type="protein sequence ID" value="OCF32829.1"/>
    <property type="molecule type" value="Genomic_DNA"/>
</dbReference>
<feature type="compositionally biased region" description="Low complexity" evidence="1">
    <location>
        <begin position="410"/>
        <end position="437"/>
    </location>
</feature>
<feature type="region of interest" description="Disordered" evidence="1">
    <location>
        <begin position="220"/>
        <end position="256"/>
    </location>
</feature>
<feature type="compositionally biased region" description="Low complexity" evidence="1">
    <location>
        <begin position="846"/>
        <end position="871"/>
    </location>
</feature>
<feature type="compositionally biased region" description="Polar residues" evidence="1">
    <location>
        <begin position="234"/>
        <end position="249"/>
    </location>
</feature>
<feature type="compositionally biased region" description="Polar residues" evidence="1">
    <location>
        <begin position="677"/>
        <end position="694"/>
    </location>
</feature>
<name>A0A1B9GP06_9TREE</name>
<accession>A0A1B9GP06</accession>
<feature type="compositionally biased region" description="Basic and acidic residues" evidence="1">
    <location>
        <begin position="632"/>
        <end position="642"/>
    </location>
</feature>
<gene>
    <name evidence="2" type="ORF">I316_05465</name>
</gene>
<feature type="compositionally biased region" description="Polar residues" evidence="1">
    <location>
        <begin position="520"/>
        <end position="546"/>
    </location>
</feature>
<reference evidence="2 3" key="1">
    <citation type="submission" date="2013-07" db="EMBL/GenBank/DDBJ databases">
        <title>The Genome Sequence of Cryptococcus heveanensis BCC8398.</title>
        <authorList>
            <consortium name="The Broad Institute Genome Sequencing Platform"/>
            <person name="Cuomo C."/>
            <person name="Litvintseva A."/>
            <person name="Chen Y."/>
            <person name="Heitman J."/>
            <person name="Sun S."/>
            <person name="Springer D."/>
            <person name="Dromer F."/>
            <person name="Young S.K."/>
            <person name="Zeng Q."/>
            <person name="Gargeya S."/>
            <person name="Fitzgerald M."/>
            <person name="Abouelleil A."/>
            <person name="Alvarado L."/>
            <person name="Berlin A.M."/>
            <person name="Chapman S.B."/>
            <person name="Dewar J."/>
            <person name="Goldberg J."/>
            <person name="Griggs A."/>
            <person name="Gujja S."/>
            <person name="Hansen M."/>
            <person name="Howarth C."/>
            <person name="Imamovic A."/>
            <person name="Larimer J."/>
            <person name="McCowan C."/>
            <person name="Murphy C."/>
            <person name="Pearson M."/>
            <person name="Priest M."/>
            <person name="Roberts A."/>
            <person name="Saif S."/>
            <person name="Shea T."/>
            <person name="Sykes S."/>
            <person name="Wortman J."/>
            <person name="Nusbaum C."/>
            <person name="Birren B."/>
        </authorList>
    </citation>
    <scope>NUCLEOTIDE SEQUENCE [LARGE SCALE GENOMIC DNA]</scope>
    <source>
        <strain evidence="2 3">BCC8398</strain>
    </source>
</reference>
<feature type="region of interest" description="Disordered" evidence="1">
    <location>
        <begin position="1"/>
        <end position="61"/>
    </location>
</feature>
<feature type="compositionally biased region" description="Polar residues" evidence="1">
    <location>
        <begin position="397"/>
        <end position="409"/>
    </location>
</feature>
<sequence>MRWFSTFLPPATKAGGACPNETSLSSENKVDPNVPRPTSTSLPGSAGGWTEDSREGEWGDDAIGRWKWRSKVWTKRWDAAPVPEEYEAPSGASTSGRNRNDHCHFSTPRLENPYSGESGAGADSRSTPMFFSRRLGRKGPIEPELNQKEDRVQDLVIPAAANHGEAELEGSSTLKNDNGNRTVNRTRNLAVLETMLRSSYRAGFNDALKLSPFMPVLPSSNNSLSPTSSPLSYGTDTDNNKQIVPSSPLTLGDTDHPRSLSWSERVTPAVGIAGFLLGTSALLLYVVFAGTRQVRDVERGLKEVLALVQLRERSDAASVSKVGNELRALKSMIESARLAGKDKGVTATKSAGNAASGSGANSGISTPGPGGMIKVLSEPRSAPKGDAGERAVDRAVPSTSSVESPLSQVPLTGTPSPSSPSPSSSLLTPSSSNDSSLAPRLNLINQQLATMVSQFVKYKQSISDLNDTVDSIERKIVGMGGDISDIRERLKSFVTTLSTLSRTPNTRYDVSPSDAERRTGISTSSASRGIANSHSDPWSKWYQTADPSLVPKQPMAASQNEVADQVVPASGTSSPPGQPAPSVLGLRPGQGLTLGQNGQLPSLQSHGHNDIMPLHDIRKAIEGVKQGYLADQADKSAEKSPSRVDQIVTSPASLPSPPPSSASASGSPPRPPDVSNFEANVQTPPVPVEQSTSTPIEGKHLVHSFPRDHLLIQPYPPHDRAEDIERAAKHSTDIARVKYPARADLLGVAKQEQQIQQERTAQDDQVGRASLAKDHCTFESSQIEKGTPDGRPILLASPPSREAHQPLQSPSQNPALDRNDQGPRGTTAAPNPAGATQQESRPENRSTSSSSSSSSPTTSDSTSGSSTTYTETPTGHWWTFHHSSPSNAWKIRGFGWYDSVSGTPRDASGGNGGVSVDQPSASKTSTERVPSGTSRPGSNARSNSTDSGPRTKRQSRGAKQADQEDRSVAGWAIERARKRWGDWPFY</sequence>
<feature type="region of interest" description="Disordered" evidence="1">
    <location>
        <begin position="84"/>
        <end position="127"/>
    </location>
</feature>
<evidence type="ECO:0000256" key="1">
    <source>
        <dbReference type="SAM" id="MobiDB-lite"/>
    </source>
</evidence>
<organism evidence="2 3">
    <name type="scientific">Kwoniella heveanensis BCC8398</name>
    <dbReference type="NCBI Taxonomy" id="1296120"/>
    <lineage>
        <taxon>Eukaryota</taxon>
        <taxon>Fungi</taxon>
        <taxon>Dikarya</taxon>
        <taxon>Basidiomycota</taxon>
        <taxon>Agaricomycotina</taxon>
        <taxon>Tremellomycetes</taxon>
        <taxon>Tremellales</taxon>
        <taxon>Cryptococcaceae</taxon>
        <taxon>Kwoniella</taxon>
    </lineage>
</organism>
<protein>
    <submittedName>
        <fullName evidence="2">Uncharacterized protein</fullName>
    </submittedName>
</protein>
<dbReference type="OrthoDB" id="2565053at2759"/>
<dbReference type="AlphaFoldDB" id="A0A1B9GP06"/>
<evidence type="ECO:0000313" key="3">
    <source>
        <dbReference type="Proteomes" id="UP000092666"/>
    </source>
</evidence>
<feature type="compositionally biased region" description="Basic and acidic residues" evidence="1">
    <location>
        <begin position="381"/>
        <end position="393"/>
    </location>
</feature>
<feature type="compositionally biased region" description="Low complexity" evidence="1">
    <location>
        <begin position="589"/>
        <end position="600"/>
    </location>
</feature>
<keyword evidence="3" id="KW-1185">Reference proteome</keyword>
<feature type="compositionally biased region" description="Polar residues" evidence="1">
    <location>
        <begin position="917"/>
        <end position="948"/>
    </location>
</feature>
<feature type="region of interest" description="Disordered" evidence="1">
    <location>
        <begin position="503"/>
        <end position="610"/>
    </location>
</feature>
<feature type="compositionally biased region" description="Low complexity" evidence="1">
    <location>
        <begin position="220"/>
        <end position="232"/>
    </location>
</feature>
<feature type="region of interest" description="Disordered" evidence="1">
    <location>
        <begin position="341"/>
        <end position="437"/>
    </location>
</feature>
<proteinExistence type="predicted"/>
<dbReference type="Proteomes" id="UP000092666">
    <property type="component" value="Unassembled WGS sequence"/>
</dbReference>
<feature type="region of interest" description="Disordered" evidence="1">
    <location>
        <begin position="900"/>
        <end position="971"/>
    </location>
</feature>
<evidence type="ECO:0000313" key="2">
    <source>
        <dbReference type="EMBL" id="OCF32829.1"/>
    </source>
</evidence>
<feature type="region of interest" description="Disordered" evidence="1">
    <location>
        <begin position="774"/>
        <end position="871"/>
    </location>
</feature>